<evidence type="ECO:0000313" key="2">
    <source>
        <dbReference type="EMBL" id="SEJ04715.1"/>
    </source>
</evidence>
<dbReference type="GeneID" id="80817419"/>
<sequence length="278" mass="30560">MLHRFLPLATAAALTLATPVWAQATRATDALLDQLGLPETVAVMRQEGLDYGEELADEMLPGGGGRSWSEVVARIYDVERMEVTVRRGFASAWEEEDMPLEAIAGFFASAEGQQVIRLEISAREAMIDPGVEEAARDAYRDSLDAGAGDPRLQLIADFIEANDLIDANVVGAMNSSYEFYAGLVDGGAFEMSEEEILGVVWDSEADNRSDTREWLFSYMMLAYRPLEEAALRDYVDLASSAQGRALNRALFAGYDRMYAEISYALGLALARQMTAQEL</sequence>
<evidence type="ECO:0000256" key="1">
    <source>
        <dbReference type="SAM" id="SignalP"/>
    </source>
</evidence>
<dbReference type="AlphaFoldDB" id="A0A975W876"/>
<keyword evidence="3" id="KW-1185">Reference proteome</keyword>
<keyword evidence="1" id="KW-0732">Signal</keyword>
<comment type="caution">
    <text evidence="2">The sequence shown here is derived from an EMBL/GenBank/DDBJ whole genome shotgun (WGS) entry which is preliminary data.</text>
</comment>
<dbReference type="EMBL" id="FNYY01000003">
    <property type="protein sequence ID" value="SEJ04715.1"/>
    <property type="molecule type" value="Genomic_DNA"/>
</dbReference>
<accession>A0A975W876</accession>
<evidence type="ECO:0008006" key="4">
    <source>
        <dbReference type="Google" id="ProtNLM"/>
    </source>
</evidence>
<gene>
    <name evidence="2" type="ORF">SAMN04487940_10358</name>
</gene>
<feature type="signal peptide" evidence="1">
    <location>
        <begin position="1"/>
        <end position="22"/>
    </location>
</feature>
<dbReference type="Proteomes" id="UP000182932">
    <property type="component" value="Unassembled WGS sequence"/>
</dbReference>
<feature type="chain" id="PRO_5037432460" description="DUF2059 domain-containing protein" evidence="1">
    <location>
        <begin position="23"/>
        <end position="278"/>
    </location>
</feature>
<organism evidence="2 3">
    <name type="scientific">Marinovum algicola</name>
    <dbReference type="NCBI Taxonomy" id="42444"/>
    <lineage>
        <taxon>Bacteria</taxon>
        <taxon>Pseudomonadati</taxon>
        <taxon>Pseudomonadota</taxon>
        <taxon>Alphaproteobacteria</taxon>
        <taxon>Rhodobacterales</taxon>
        <taxon>Roseobacteraceae</taxon>
        <taxon>Marinovum</taxon>
    </lineage>
</organism>
<evidence type="ECO:0000313" key="3">
    <source>
        <dbReference type="Proteomes" id="UP000182932"/>
    </source>
</evidence>
<name>A0A975W876_9RHOB</name>
<proteinExistence type="predicted"/>
<dbReference type="RefSeq" id="WP_074835526.1">
    <property type="nucleotide sequence ID" value="NZ_FNYY01000003.1"/>
</dbReference>
<protein>
    <recommendedName>
        <fullName evidence="4">DUF2059 domain-containing protein</fullName>
    </recommendedName>
</protein>
<reference evidence="2 3" key="1">
    <citation type="submission" date="2016-10" db="EMBL/GenBank/DDBJ databases">
        <authorList>
            <person name="Varghese N."/>
            <person name="Submissions S."/>
        </authorList>
    </citation>
    <scope>NUCLEOTIDE SEQUENCE [LARGE SCALE GENOMIC DNA]</scope>
    <source>
        <strain evidence="2 3">FF3</strain>
    </source>
</reference>